<evidence type="ECO:0000259" key="1">
    <source>
        <dbReference type="Pfam" id="PF00910"/>
    </source>
</evidence>
<reference evidence="2" key="1">
    <citation type="journal article" date="2016" name="Virus Evol.">
        <title>Diversity and comparative genomics of chimeric viruses in Sphagnum-dominated peatlands.</title>
        <authorList>
            <person name="Quaiser A."/>
            <person name="Krupovic M."/>
            <person name="Dufresne A."/>
            <person name="Francez A.J."/>
            <person name="Roux S."/>
        </authorList>
    </citation>
    <scope>NUCLEOTIDE SEQUENCE</scope>
    <source>
        <strain evidence="2">CRUV-16-B</strain>
    </source>
</reference>
<sequence length="476" mass="54368">MQKIDAPMSINPVSEVIKKKAGGYSSRNNFAALYLPNCPKFDVDNMRYIICQLERCPKTKRLHWQTYIEFKDKKSGPAIQKSICCGYENGFIANFDMLTADHLTHCEYLNEECPLKVNKERIGSFAALNKDFSDWCKTIHLEYGANRDLCRHYCMKPVILDNGEPCQCNVCNEERNCPTVVVSWVEAGSWKKGGQGSRNDLSAVKETIDAGATRFQIMNSHFSESAKYMRFFDDYRMTRDKELTLKHPGTGLNIWQCKVLDILNNIIDNKIMRKVISIIGPKGGEGKSDFIRYLTDHQQCNMFMNGKNGDLAMIYDPKAKCYAFEITRSNQDTLNYSIIEQIANGIVYSPKYEVQMKCADYDKPNPVLIFSNWVLDFEQLSADRWIVVVLNGTNDEPTIYKDMKSDELMLLKEDLMWTRPHNDDATGLLHHLVPGISLKKNNLMPIAPRSGSEVACNTKSLRSQATKLSLLRKVFS</sequence>
<feature type="domain" description="Helicase superfamily 3 single-stranded DNA/RNA virus" evidence="1">
    <location>
        <begin position="277"/>
        <end position="372"/>
    </location>
</feature>
<dbReference type="Gene3D" id="3.40.1310.20">
    <property type="match status" value="1"/>
</dbReference>
<evidence type="ECO:0000313" key="2">
    <source>
        <dbReference type="EMBL" id="AQU11707.1"/>
    </source>
</evidence>
<name>A0A1S6LVF6_9VIRU</name>
<proteinExistence type="predicted"/>
<dbReference type="GO" id="GO:0003724">
    <property type="term" value="F:RNA helicase activity"/>
    <property type="evidence" value="ECO:0007669"/>
    <property type="project" value="InterPro"/>
</dbReference>
<dbReference type="Pfam" id="PF00910">
    <property type="entry name" value="RNA_helicase"/>
    <property type="match status" value="1"/>
</dbReference>
<protein>
    <submittedName>
        <fullName evidence="2">Replication protein</fullName>
    </submittedName>
</protein>
<dbReference type="GO" id="GO:0003723">
    <property type="term" value="F:RNA binding"/>
    <property type="evidence" value="ECO:0007669"/>
    <property type="project" value="InterPro"/>
</dbReference>
<dbReference type="EMBL" id="KX388495">
    <property type="protein sequence ID" value="AQU11707.1"/>
    <property type="molecule type" value="Genomic_DNA"/>
</dbReference>
<accession>A0A1S6LVF6</accession>
<organism evidence="2">
    <name type="scientific">Cruciviridae sp</name>
    <dbReference type="NCBI Taxonomy" id="1955495"/>
    <lineage>
        <taxon>Viruses</taxon>
        <taxon>Cruciviruses</taxon>
    </lineage>
</organism>
<dbReference type="InterPro" id="IPR000605">
    <property type="entry name" value="Helicase_SF3_ssDNA/RNA_vir"/>
</dbReference>